<dbReference type="Proteomes" id="UP000325182">
    <property type="component" value="Unassembled WGS sequence"/>
</dbReference>
<gene>
    <name evidence="1" type="ORF">FZC84_12195</name>
</gene>
<evidence type="ECO:0000313" key="1">
    <source>
        <dbReference type="EMBL" id="TYR99128.1"/>
    </source>
</evidence>
<proteinExistence type="predicted"/>
<dbReference type="InterPro" id="IPR031681">
    <property type="entry name" value="YwqH-like"/>
</dbReference>
<dbReference type="AlphaFoldDB" id="A0A5D4MCA9"/>
<dbReference type="EMBL" id="VTEG01000007">
    <property type="protein sequence ID" value="TYR99128.1"/>
    <property type="molecule type" value="Genomic_DNA"/>
</dbReference>
<dbReference type="Pfam" id="PF16888">
    <property type="entry name" value="YwqH-like"/>
    <property type="match status" value="1"/>
</dbReference>
<protein>
    <submittedName>
        <fullName evidence="1">DUF5082 domain-containing protein</fullName>
    </submittedName>
</protein>
<sequence length="118" mass="13984">MSLFYYYGLLREKRDQLQRLQDCSSKLQGNQQEFSGYRERITNPELSASTWRGSLADKFDEIRLQGMLHYFTDIETTQFSEVFSMLNSKMQSLNYEIQAVEYTIDRLQAEERAKADKN</sequence>
<organism evidence="1 2">
    <name type="scientific">Rossellomorea vietnamensis</name>
    <dbReference type="NCBI Taxonomy" id="218284"/>
    <lineage>
        <taxon>Bacteria</taxon>
        <taxon>Bacillati</taxon>
        <taxon>Bacillota</taxon>
        <taxon>Bacilli</taxon>
        <taxon>Bacillales</taxon>
        <taxon>Bacillaceae</taxon>
        <taxon>Rossellomorea</taxon>
    </lineage>
</organism>
<reference evidence="1 2" key="1">
    <citation type="submission" date="2019-08" db="EMBL/GenBank/DDBJ databases">
        <title>Bacillus genomes from the desert of Cuatro Cienegas, Coahuila.</title>
        <authorList>
            <person name="Olmedo-Alvarez G."/>
        </authorList>
    </citation>
    <scope>NUCLEOTIDE SEQUENCE [LARGE SCALE GENOMIC DNA]</scope>
    <source>
        <strain evidence="1 2">CH128b_4D</strain>
    </source>
</reference>
<evidence type="ECO:0000313" key="2">
    <source>
        <dbReference type="Proteomes" id="UP000325182"/>
    </source>
</evidence>
<comment type="caution">
    <text evidence="1">The sequence shown here is derived from an EMBL/GenBank/DDBJ whole genome shotgun (WGS) entry which is preliminary data.</text>
</comment>
<name>A0A5D4MCA9_9BACI</name>
<accession>A0A5D4MCA9</accession>
<dbReference type="RefSeq" id="WP_148954044.1">
    <property type="nucleotide sequence ID" value="NZ_VTEG01000007.1"/>
</dbReference>